<dbReference type="Proteomes" id="UP001275440">
    <property type="component" value="Unassembled WGS sequence"/>
</dbReference>
<comment type="caution">
    <text evidence="2">The sequence shown here is derived from an EMBL/GenBank/DDBJ whole genome shotgun (WGS) entry which is preliminary data.</text>
</comment>
<evidence type="ECO:0000313" key="3">
    <source>
        <dbReference type="Proteomes" id="UP001275440"/>
    </source>
</evidence>
<dbReference type="InterPro" id="IPR046652">
    <property type="entry name" value="DUF6764"/>
</dbReference>
<feature type="signal peptide" evidence="1">
    <location>
        <begin position="1"/>
        <end position="34"/>
    </location>
</feature>
<protein>
    <recommendedName>
        <fullName evidence="4">Protein kinase</fullName>
    </recommendedName>
</protein>
<organism evidence="2 3">
    <name type="scientific">Rhodococcus zopfii</name>
    <dbReference type="NCBI Taxonomy" id="43772"/>
    <lineage>
        <taxon>Bacteria</taxon>
        <taxon>Bacillati</taxon>
        <taxon>Actinomycetota</taxon>
        <taxon>Actinomycetes</taxon>
        <taxon>Mycobacteriales</taxon>
        <taxon>Nocardiaceae</taxon>
        <taxon>Rhodococcus</taxon>
    </lineage>
</organism>
<dbReference type="Pfam" id="PF20550">
    <property type="entry name" value="DUF6764"/>
    <property type="match status" value="1"/>
</dbReference>
<gene>
    <name evidence="2" type="ORF">F8M49_27965</name>
</gene>
<evidence type="ECO:0000256" key="1">
    <source>
        <dbReference type="SAM" id="SignalP"/>
    </source>
</evidence>
<evidence type="ECO:0008006" key="4">
    <source>
        <dbReference type="Google" id="ProtNLM"/>
    </source>
</evidence>
<name>A0ABU3WWB9_9NOCA</name>
<keyword evidence="3" id="KW-1185">Reference proteome</keyword>
<sequence length="173" mass="16237">MTCPWIPIRALGGAVAVVSAAIAGTFLSAGPAQALTCAAPPGAPASIVEIDGTTGCGANTDATSGAWGYSDGGVGFADASSGAFVIGAGLSGGVGAGESRGGQLAAVGFGADALALGVLDDPAAAVVLAGPQSQAYVGDGADPMLCEGAASAAVNFATGRSCVVIGTFRYATP</sequence>
<evidence type="ECO:0000313" key="2">
    <source>
        <dbReference type="EMBL" id="MDV2478288.1"/>
    </source>
</evidence>
<reference evidence="2 3" key="1">
    <citation type="submission" date="2019-10" db="EMBL/GenBank/DDBJ databases">
        <title>Draft Genome Assembly of Rhodococcus zopfii DSM44189.</title>
        <authorList>
            <person name="Sutton J.M."/>
            <person name="Akob D.M."/>
            <person name="Bushman T.J."/>
        </authorList>
    </citation>
    <scope>NUCLEOTIDE SEQUENCE [LARGE SCALE GENOMIC DNA]</scope>
    <source>
        <strain evidence="2 3">DSM 44189</strain>
    </source>
</reference>
<dbReference type="EMBL" id="WBMO01000005">
    <property type="protein sequence ID" value="MDV2478288.1"/>
    <property type="molecule type" value="Genomic_DNA"/>
</dbReference>
<keyword evidence="1" id="KW-0732">Signal</keyword>
<accession>A0ABU3WWB9</accession>
<proteinExistence type="predicted"/>
<feature type="chain" id="PRO_5046118363" description="Protein kinase" evidence="1">
    <location>
        <begin position="35"/>
        <end position="173"/>
    </location>
</feature>